<evidence type="ECO:0000313" key="4">
    <source>
        <dbReference type="Proteomes" id="UP000295515"/>
    </source>
</evidence>
<dbReference type="AlphaFoldDB" id="A0A4R3YKY9"/>
<dbReference type="Proteomes" id="UP000295515">
    <property type="component" value="Unassembled WGS sequence"/>
</dbReference>
<protein>
    <submittedName>
        <fullName evidence="3">DNA-binding XRE family transcriptional regulator</fullName>
    </submittedName>
</protein>
<evidence type="ECO:0000259" key="2">
    <source>
        <dbReference type="PROSITE" id="PS50943"/>
    </source>
</evidence>
<dbReference type="SUPFAM" id="SSF47413">
    <property type="entry name" value="lambda repressor-like DNA-binding domains"/>
    <property type="match status" value="2"/>
</dbReference>
<dbReference type="Pfam" id="PF01381">
    <property type="entry name" value="HTH_3"/>
    <property type="match status" value="2"/>
</dbReference>
<comment type="caution">
    <text evidence="3">The sequence shown here is derived from an EMBL/GenBank/DDBJ whole genome shotgun (WGS) entry which is preliminary data.</text>
</comment>
<accession>A0A4R3YKY9</accession>
<feature type="domain" description="HTH cro/C1-type" evidence="2">
    <location>
        <begin position="115"/>
        <end position="169"/>
    </location>
</feature>
<dbReference type="InterPro" id="IPR010982">
    <property type="entry name" value="Lambda_DNA-bd_dom_sf"/>
</dbReference>
<feature type="domain" description="HTH cro/C1-type" evidence="2">
    <location>
        <begin position="22"/>
        <end position="76"/>
    </location>
</feature>
<organism evidence="3 4">
    <name type="scientific">Longibaculum muris</name>
    <dbReference type="NCBI Taxonomy" id="1796628"/>
    <lineage>
        <taxon>Bacteria</taxon>
        <taxon>Bacillati</taxon>
        <taxon>Bacillota</taxon>
        <taxon>Erysipelotrichia</taxon>
        <taxon>Erysipelotrichales</taxon>
        <taxon>Coprobacillaceae</taxon>
        <taxon>Longibaculum</taxon>
    </lineage>
</organism>
<keyword evidence="4" id="KW-1185">Reference proteome</keyword>
<dbReference type="CDD" id="cd00093">
    <property type="entry name" value="HTH_XRE"/>
    <property type="match status" value="2"/>
</dbReference>
<reference evidence="3 4" key="1">
    <citation type="submission" date="2019-03" db="EMBL/GenBank/DDBJ databases">
        <title>Genomic Encyclopedia of Type Strains, Phase IV (KMG-IV): sequencing the most valuable type-strain genomes for metagenomic binning, comparative biology and taxonomic classification.</title>
        <authorList>
            <person name="Goeker M."/>
        </authorList>
    </citation>
    <scope>NUCLEOTIDE SEQUENCE [LARGE SCALE GENOMIC DNA]</scope>
    <source>
        <strain evidence="3 4">DSM 29487</strain>
    </source>
</reference>
<dbReference type="PANTHER" id="PTHR46558">
    <property type="entry name" value="TRACRIPTIONAL REGULATORY PROTEIN-RELATED-RELATED"/>
    <property type="match status" value="1"/>
</dbReference>
<dbReference type="SMART" id="SM00530">
    <property type="entry name" value="HTH_XRE"/>
    <property type="match status" value="2"/>
</dbReference>
<proteinExistence type="predicted"/>
<evidence type="ECO:0000256" key="1">
    <source>
        <dbReference type="ARBA" id="ARBA00023125"/>
    </source>
</evidence>
<dbReference type="InterPro" id="IPR001387">
    <property type="entry name" value="Cro/C1-type_HTH"/>
</dbReference>
<evidence type="ECO:0000313" key="3">
    <source>
        <dbReference type="EMBL" id="TCV92920.1"/>
    </source>
</evidence>
<dbReference type="PANTHER" id="PTHR46558:SF11">
    <property type="entry name" value="HTH-TYPE TRANSCRIPTIONAL REGULATOR XRE"/>
    <property type="match status" value="1"/>
</dbReference>
<dbReference type="EMBL" id="SMCQ01000025">
    <property type="protein sequence ID" value="TCV92920.1"/>
    <property type="molecule type" value="Genomic_DNA"/>
</dbReference>
<dbReference type="PROSITE" id="PS50943">
    <property type="entry name" value="HTH_CROC1"/>
    <property type="match status" value="2"/>
</dbReference>
<sequence>MRKSSVLSDDERIELQALGRRLREIREEQGITVAELAKLAGVDRDSYSRVEKGERNASLGIIFKIAEGLEILPSEIFNKDYLELHNELNKEREIDSILTEDFCKLVNKRKVISLIKRYRKSKHISQYNLSLRMGISRNVINNLEYGRGKINAVLLKAIMSVMDMTIEQLLNEIGMS</sequence>
<keyword evidence="1 3" id="KW-0238">DNA-binding</keyword>
<dbReference type="GeneID" id="98916418"/>
<dbReference type="Gene3D" id="1.10.260.40">
    <property type="entry name" value="lambda repressor-like DNA-binding domains"/>
    <property type="match status" value="2"/>
</dbReference>
<name>A0A4R3YKY9_9FIRM</name>
<dbReference type="RefSeq" id="WP_066443511.1">
    <property type="nucleotide sequence ID" value="NZ_JANKBF010000001.1"/>
</dbReference>
<dbReference type="GO" id="GO:0003677">
    <property type="term" value="F:DNA binding"/>
    <property type="evidence" value="ECO:0007669"/>
    <property type="project" value="UniProtKB-KW"/>
</dbReference>
<gene>
    <name evidence="3" type="ORF">EDD60_1258</name>
</gene>